<dbReference type="InterPro" id="IPR001251">
    <property type="entry name" value="CRAL-TRIO_dom"/>
</dbReference>
<gene>
    <name evidence="2" type="ORF">TPAB3V08_LOCUS2022</name>
</gene>
<organism evidence="2 3">
    <name type="scientific">Timema podura</name>
    <name type="common">Walking stick</name>
    <dbReference type="NCBI Taxonomy" id="61482"/>
    <lineage>
        <taxon>Eukaryota</taxon>
        <taxon>Metazoa</taxon>
        <taxon>Ecdysozoa</taxon>
        <taxon>Arthropoda</taxon>
        <taxon>Hexapoda</taxon>
        <taxon>Insecta</taxon>
        <taxon>Pterygota</taxon>
        <taxon>Neoptera</taxon>
        <taxon>Polyneoptera</taxon>
        <taxon>Phasmatodea</taxon>
        <taxon>Timematodea</taxon>
        <taxon>Timematoidea</taxon>
        <taxon>Timematidae</taxon>
        <taxon>Timema</taxon>
    </lineage>
</organism>
<comment type="caution">
    <text evidence="2">The sequence shown here is derived from an EMBL/GenBank/DDBJ whole genome shotgun (WGS) entry which is preliminary data.</text>
</comment>
<evidence type="ECO:0000259" key="1">
    <source>
        <dbReference type="PROSITE" id="PS50191"/>
    </source>
</evidence>
<dbReference type="CDD" id="cd00170">
    <property type="entry name" value="SEC14"/>
    <property type="match status" value="1"/>
</dbReference>
<accession>A0ABN7NPC1</accession>
<dbReference type="PANTHER" id="PTHR10174:SF224">
    <property type="entry name" value="RETINOL-BINDING PROTEIN PINTA"/>
    <property type="match status" value="1"/>
</dbReference>
<dbReference type="SMART" id="SM00516">
    <property type="entry name" value="SEC14"/>
    <property type="match status" value="1"/>
</dbReference>
<reference evidence="2" key="1">
    <citation type="submission" date="2021-03" db="EMBL/GenBank/DDBJ databases">
        <authorList>
            <person name="Tran Van P."/>
        </authorList>
    </citation>
    <scope>NUCLEOTIDE SEQUENCE</scope>
</reference>
<proteinExistence type="predicted"/>
<dbReference type="InterPro" id="IPR036865">
    <property type="entry name" value="CRAL-TRIO_dom_sf"/>
</dbReference>
<dbReference type="PROSITE" id="PS50191">
    <property type="entry name" value="CRAL_TRIO"/>
    <property type="match status" value="1"/>
</dbReference>
<protein>
    <recommendedName>
        <fullName evidence="1">CRAL-TRIO domain-containing protein</fullName>
    </recommendedName>
</protein>
<sequence length="264" mass="30202">MSRITVEEEYRRNPELRKEDVLYLQDWLSKQPHLPKVPDLWSKRDPLLPEIQNALTILNVAILPKKDDHGNVVIMTRLGDKDASHYLGTETTKVFLMLYDLVLLVHGTSPGIVIIFDSDGFSLGHLAKINLGTNKKFLLYTQDAYPGRTERFHVINCASIVDRLFSMSMPFVKKELLGKISFHPKGAEGMESFFRLVPKRILPKNYGGDEESFETIHQQTCDKMLEHRDWFVQDEMMRVNESKRPGKAKSAGDVFGLVGLVQET</sequence>
<evidence type="ECO:0000313" key="3">
    <source>
        <dbReference type="Proteomes" id="UP001153148"/>
    </source>
</evidence>
<dbReference type="EMBL" id="CAJPIN010001974">
    <property type="protein sequence ID" value="CAG2055008.1"/>
    <property type="molecule type" value="Genomic_DNA"/>
</dbReference>
<dbReference type="SUPFAM" id="SSF52087">
    <property type="entry name" value="CRAL/TRIO domain"/>
    <property type="match status" value="1"/>
</dbReference>
<keyword evidence="3" id="KW-1185">Reference proteome</keyword>
<dbReference type="Pfam" id="PF00650">
    <property type="entry name" value="CRAL_TRIO"/>
    <property type="match status" value="1"/>
</dbReference>
<name>A0ABN7NPC1_TIMPD</name>
<dbReference type="Proteomes" id="UP001153148">
    <property type="component" value="Unassembled WGS sequence"/>
</dbReference>
<dbReference type="PANTHER" id="PTHR10174">
    <property type="entry name" value="ALPHA-TOCOPHEROL TRANSFER PROTEIN-RELATED"/>
    <property type="match status" value="1"/>
</dbReference>
<dbReference type="Gene3D" id="3.40.525.10">
    <property type="entry name" value="CRAL-TRIO lipid binding domain"/>
    <property type="match status" value="1"/>
</dbReference>
<dbReference type="Gene3D" id="1.20.5.1200">
    <property type="entry name" value="Alpha-tocopherol transfer"/>
    <property type="match status" value="1"/>
</dbReference>
<evidence type="ECO:0000313" key="2">
    <source>
        <dbReference type="EMBL" id="CAG2055008.1"/>
    </source>
</evidence>
<feature type="domain" description="CRAL-TRIO" evidence="1">
    <location>
        <begin position="50"/>
        <end position="214"/>
    </location>
</feature>